<protein>
    <recommendedName>
        <fullName evidence="2">Protein Abitram</fullName>
    </recommendedName>
    <alternativeName>
        <fullName evidence="3">Actin-binding transcription modulator</fullName>
    </alternativeName>
</protein>
<name>A0AA36JE35_9DINO</name>
<gene>
    <name evidence="4" type="ORF">EVOR1521_LOCUS26539</name>
</gene>
<evidence type="ECO:0000256" key="1">
    <source>
        <dbReference type="ARBA" id="ARBA00010764"/>
    </source>
</evidence>
<evidence type="ECO:0000256" key="3">
    <source>
        <dbReference type="ARBA" id="ARBA00030463"/>
    </source>
</evidence>
<dbReference type="Pfam" id="PF01597">
    <property type="entry name" value="GCV_H"/>
    <property type="match status" value="1"/>
</dbReference>
<dbReference type="AlphaFoldDB" id="A0AA36JE35"/>
<dbReference type="InterPro" id="IPR039169">
    <property type="entry name" value="Abitram"/>
</dbReference>
<proteinExistence type="inferred from homology"/>
<comment type="caution">
    <text evidence="4">The sequence shown here is derived from an EMBL/GenBank/DDBJ whole genome shotgun (WGS) entry which is preliminary data.</text>
</comment>
<evidence type="ECO:0000313" key="5">
    <source>
        <dbReference type="Proteomes" id="UP001178507"/>
    </source>
</evidence>
<evidence type="ECO:0000313" key="4">
    <source>
        <dbReference type="EMBL" id="CAJ1403991.1"/>
    </source>
</evidence>
<dbReference type="EMBL" id="CAUJNA010003518">
    <property type="protein sequence ID" value="CAJ1403991.1"/>
    <property type="molecule type" value="Genomic_DNA"/>
</dbReference>
<accession>A0AA36JE35</accession>
<reference evidence="4" key="1">
    <citation type="submission" date="2023-08" db="EMBL/GenBank/DDBJ databases">
        <authorList>
            <person name="Chen Y."/>
            <person name="Shah S."/>
            <person name="Dougan E. K."/>
            <person name="Thang M."/>
            <person name="Chan C."/>
        </authorList>
    </citation>
    <scope>NUCLEOTIDE SEQUENCE</scope>
</reference>
<organism evidence="4 5">
    <name type="scientific">Effrenium voratum</name>
    <dbReference type="NCBI Taxonomy" id="2562239"/>
    <lineage>
        <taxon>Eukaryota</taxon>
        <taxon>Sar</taxon>
        <taxon>Alveolata</taxon>
        <taxon>Dinophyceae</taxon>
        <taxon>Suessiales</taxon>
        <taxon>Symbiodiniaceae</taxon>
        <taxon>Effrenium</taxon>
    </lineage>
</organism>
<dbReference type="GO" id="GO:0005634">
    <property type="term" value="C:nucleus"/>
    <property type="evidence" value="ECO:0007669"/>
    <property type="project" value="TreeGrafter"/>
</dbReference>
<dbReference type="InterPro" id="IPR033753">
    <property type="entry name" value="GCV_H/Fam206"/>
</dbReference>
<comment type="similarity">
    <text evidence="1">Belongs to the ABITRAM family.</text>
</comment>
<sequence>MSGVAEATLEAVLSRGFERFYFLSDEGDLCVKRHPNGLLVVGLAPSHPLRSGSGSVVKLEFHEDISEKEAHGKRGRGGANVSRKTVIAEISLQDGSVVQVKAPFEAQLVELNSNLTEEPQLLQSSPEDEGFVAILQPRRPQDGARILEKLVDESGYAARQPAAAACSFVSGNCGPSWAKRRRTEA</sequence>
<evidence type="ECO:0000256" key="2">
    <source>
        <dbReference type="ARBA" id="ARBA00019325"/>
    </source>
</evidence>
<dbReference type="Proteomes" id="UP001178507">
    <property type="component" value="Unassembled WGS sequence"/>
</dbReference>
<dbReference type="PANTHER" id="PTHR13651">
    <property type="entry name" value="PROTEIN ABITRAM"/>
    <property type="match status" value="1"/>
</dbReference>
<dbReference type="PANTHER" id="PTHR13651:SF0">
    <property type="entry name" value="PROTEIN ABITRAM"/>
    <property type="match status" value="1"/>
</dbReference>
<keyword evidence="5" id="KW-1185">Reference proteome</keyword>
<dbReference type="Gene3D" id="2.40.50.100">
    <property type="match status" value="1"/>
</dbReference>
<dbReference type="InterPro" id="IPR011053">
    <property type="entry name" value="Single_hybrid_motif"/>
</dbReference>
<dbReference type="SUPFAM" id="SSF51230">
    <property type="entry name" value="Single hybrid motif"/>
    <property type="match status" value="1"/>
</dbReference>